<keyword evidence="3" id="KW-1185">Reference proteome</keyword>
<keyword evidence="1" id="KW-0812">Transmembrane</keyword>
<feature type="transmembrane region" description="Helical" evidence="1">
    <location>
        <begin position="121"/>
        <end position="141"/>
    </location>
</feature>
<accession>F2UPQ6</accession>
<keyword evidence="1" id="KW-1133">Transmembrane helix</keyword>
<dbReference type="AlphaFoldDB" id="F2UPQ6"/>
<reference evidence="2" key="1">
    <citation type="submission" date="2009-08" db="EMBL/GenBank/DDBJ databases">
        <title>Annotation of Salpingoeca rosetta.</title>
        <authorList>
            <consortium name="The Broad Institute Genome Sequencing Platform"/>
            <person name="Russ C."/>
            <person name="Cuomo C."/>
            <person name="Burger G."/>
            <person name="Gray M.W."/>
            <person name="Holland P.W.H."/>
            <person name="King N."/>
            <person name="Lang F.B.F."/>
            <person name="Roger A.J."/>
            <person name="Ruiz-Trillo I."/>
            <person name="Young S.K."/>
            <person name="Zeng Q."/>
            <person name="Gargeya S."/>
            <person name="Alvarado L."/>
            <person name="Berlin A."/>
            <person name="Chapman S.B."/>
            <person name="Chen Z."/>
            <person name="Freedman E."/>
            <person name="Gellesch M."/>
            <person name="Goldberg J."/>
            <person name="Griggs A."/>
            <person name="Gujja S."/>
            <person name="Heilman E."/>
            <person name="Heiman D."/>
            <person name="Howarth C."/>
            <person name="Mehta T."/>
            <person name="Neiman D."/>
            <person name="Pearson M."/>
            <person name="Roberts A."/>
            <person name="Saif S."/>
            <person name="Shea T."/>
            <person name="Shenoy N."/>
            <person name="Sisk P."/>
            <person name="Stolte C."/>
            <person name="Sykes S."/>
            <person name="White J."/>
            <person name="Yandava C."/>
            <person name="Haas B."/>
            <person name="Nusbaum C."/>
            <person name="Birren B."/>
        </authorList>
    </citation>
    <scope>NUCLEOTIDE SEQUENCE [LARGE SCALE GENOMIC DNA]</scope>
    <source>
        <strain evidence="2">ATCC 50818</strain>
    </source>
</reference>
<feature type="transmembrane region" description="Helical" evidence="1">
    <location>
        <begin position="161"/>
        <end position="183"/>
    </location>
</feature>
<proteinExistence type="predicted"/>
<keyword evidence="1" id="KW-0472">Membrane</keyword>
<evidence type="ECO:0000313" key="2">
    <source>
        <dbReference type="EMBL" id="EGD79611.1"/>
    </source>
</evidence>
<dbReference type="InParanoid" id="F2UPQ6"/>
<feature type="transmembrane region" description="Helical" evidence="1">
    <location>
        <begin position="79"/>
        <end position="109"/>
    </location>
</feature>
<dbReference type="Proteomes" id="UP000007799">
    <property type="component" value="Unassembled WGS sequence"/>
</dbReference>
<dbReference type="KEGG" id="sre:PTSG_13052"/>
<evidence type="ECO:0000256" key="1">
    <source>
        <dbReference type="SAM" id="Phobius"/>
    </source>
</evidence>
<evidence type="ECO:0000313" key="3">
    <source>
        <dbReference type="Proteomes" id="UP000007799"/>
    </source>
</evidence>
<dbReference type="GeneID" id="16069379"/>
<gene>
    <name evidence="2" type="ORF">PTSG_13052</name>
</gene>
<feature type="transmembrane region" description="Helical" evidence="1">
    <location>
        <begin position="195"/>
        <end position="214"/>
    </location>
</feature>
<dbReference type="EMBL" id="GL832987">
    <property type="protein sequence ID" value="EGD79611.1"/>
    <property type="molecule type" value="Genomic_DNA"/>
</dbReference>
<sequence length="238" mass="23987">MVRGRTISSCAANFVVSNASGDSGTSGANCGGGTGGDSDSCAAFARAGGRLIRVALGCLQRQLAPIIAGAARAATATSVFAIVIVVVVTVVVVVVVSVVVVVAVVAGTVIAPASALVRVVLARHVCFSALFQDLVGWLSFFRNRCTHDTIGTSHGRITQMVNAPLGIGCLASARCIFFLHVVSSAKGMVVGSRKCTAFACVCVCGGGGVVWWNAAQVAEDGESKMMAGVCSSAVVMSC</sequence>
<dbReference type="RefSeq" id="XP_004988839.1">
    <property type="nucleotide sequence ID" value="XM_004988782.1"/>
</dbReference>
<name>F2UPQ6_SALR5</name>
<organism evidence="3">
    <name type="scientific">Salpingoeca rosetta (strain ATCC 50818 / BSB-021)</name>
    <dbReference type="NCBI Taxonomy" id="946362"/>
    <lineage>
        <taxon>Eukaryota</taxon>
        <taxon>Choanoflagellata</taxon>
        <taxon>Craspedida</taxon>
        <taxon>Salpingoecidae</taxon>
        <taxon>Salpingoeca</taxon>
    </lineage>
</organism>
<protein>
    <submittedName>
        <fullName evidence="2">Uncharacterized protein</fullName>
    </submittedName>
</protein>